<gene>
    <name evidence="1" type="ORF">JCM14722_03130</name>
</gene>
<name>A0ABN6RPP1_9BACT</name>
<keyword evidence="2" id="KW-1185">Reference proteome</keyword>
<evidence type="ECO:0000313" key="1">
    <source>
        <dbReference type="EMBL" id="BDQ32771.1"/>
    </source>
</evidence>
<sequence length="261" mass="29818">MGFRYTFTDKQGYLLVTIIGSPANNDEMFHYIDSLFREARQRGYTCILVDETRATLRFDILDSIFKTKIPSLEVIPTQIINMALIPEPHSIELYKFFEGMLRNQAFCFKVFDDVALGEKWLKESCSNAGQRNRPYAYTAIEKQSYVRINIEGQLNTVNDVLVFVGDAIREATAHKTTCILLAGHDVEMDLDVSEAFKVAQTMGDYIPLLSMRIASVPSAKNKKLQQFFETAFQNRSISYRVFDSEPDAEAWLLTRECRATG</sequence>
<reference evidence="1" key="1">
    <citation type="submission" date="2022-08" db="EMBL/GenBank/DDBJ databases">
        <title>Genome Sequence of the sulphate-reducing bacterium, Pseudodesulfovibrio portus JCM14722.</title>
        <authorList>
            <person name="Kondo R."/>
            <person name="Kataoka T."/>
        </authorList>
    </citation>
    <scope>NUCLEOTIDE SEQUENCE</scope>
    <source>
        <strain evidence="1">JCM 14722</strain>
    </source>
</reference>
<proteinExistence type="predicted"/>
<evidence type="ECO:0008006" key="3">
    <source>
        <dbReference type="Google" id="ProtNLM"/>
    </source>
</evidence>
<dbReference type="Proteomes" id="UP001061361">
    <property type="component" value="Chromosome"/>
</dbReference>
<organism evidence="1 2">
    <name type="scientific">Pseudodesulfovibrio portus</name>
    <dbReference type="NCBI Taxonomy" id="231439"/>
    <lineage>
        <taxon>Bacteria</taxon>
        <taxon>Pseudomonadati</taxon>
        <taxon>Thermodesulfobacteriota</taxon>
        <taxon>Desulfovibrionia</taxon>
        <taxon>Desulfovibrionales</taxon>
        <taxon>Desulfovibrionaceae</taxon>
    </lineage>
</organism>
<protein>
    <recommendedName>
        <fullName evidence="3">DUF4180 domain-containing protein</fullName>
    </recommendedName>
</protein>
<dbReference type="EMBL" id="AP026708">
    <property type="protein sequence ID" value="BDQ32771.1"/>
    <property type="molecule type" value="Genomic_DNA"/>
</dbReference>
<accession>A0ABN6RPP1</accession>
<evidence type="ECO:0000313" key="2">
    <source>
        <dbReference type="Proteomes" id="UP001061361"/>
    </source>
</evidence>
<dbReference type="RefSeq" id="WP_264982834.1">
    <property type="nucleotide sequence ID" value="NZ_AP026708.1"/>
</dbReference>